<comment type="caution">
    <text evidence="2">The sequence shown here is derived from an EMBL/GenBank/DDBJ whole genome shotgun (WGS) entry which is preliminary data.</text>
</comment>
<organism evidence="2 3">
    <name type="scientific">Pseudocercospora eumusae</name>
    <dbReference type="NCBI Taxonomy" id="321146"/>
    <lineage>
        <taxon>Eukaryota</taxon>
        <taxon>Fungi</taxon>
        <taxon>Dikarya</taxon>
        <taxon>Ascomycota</taxon>
        <taxon>Pezizomycotina</taxon>
        <taxon>Dothideomycetes</taxon>
        <taxon>Dothideomycetidae</taxon>
        <taxon>Mycosphaerellales</taxon>
        <taxon>Mycosphaerellaceae</taxon>
        <taxon>Pseudocercospora</taxon>
    </lineage>
</organism>
<sequence>MRFRCSLGLSPPSDEDGSAVDLVQPILRLGVDQAATFSTCFGPPRLQEMLLNQRGHKATRTAVIVLLMKDKLNEALPRPLKLGSQRRTNGRSPSFGVERRSGSNTLNKRGKSYHIDSLEGSTLNCLMTGSQEDILDEYKTKKYG</sequence>
<dbReference type="Proteomes" id="UP000070133">
    <property type="component" value="Unassembled WGS sequence"/>
</dbReference>
<keyword evidence="3" id="KW-1185">Reference proteome</keyword>
<evidence type="ECO:0000256" key="1">
    <source>
        <dbReference type="SAM" id="MobiDB-lite"/>
    </source>
</evidence>
<protein>
    <submittedName>
        <fullName evidence="2">Uncharacterized protein</fullName>
    </submittedName>
</protein>
<gene>
    <name evidence="2" type="ORF">AC578_7916</name>
</gene>
<accession>A0A139HPL2</accession>
<feature type="region of interest" description="Disordered" evidence="1">
    <location>
        <begin position="77"/>
        <end position="111"/>
    </location>
</feature>
<name>A0A139HPL2_9PEZI</name>
<proteinExistence type="predicted"/>
<dbReference type="EMBL" id="LFZN01000022">
    <property type="protein sequence ID" value="KXT04333.1"/>
    <property type="molecule type" value="Genomic_DNA"/>
</dbReference>
<evidence type="ECO:0000313" key="3">
    <source>
        <dbReference type="Proteomes" id="UP000070133"/>
    </source>
</evidence>
<dbReference type="AlphaFoldDB" id="A0A139HPL2"/>
<evidence type="ECO:0000313" key="2">
    <source>
        <dbReference type="EMBL" id="KXT04333.1"/>
    </source>
</evidence>
<reference evidence="2 3" key="1">
    <citation type="submission" date="2015-07" db="EMBL/GenBank/DDBJ databases">
        <title>Comparative genomics of the Sigatoka disease complex on banana suggests a link between parallel evolutionary changes in Pseudocercospora fijiensis and Pseudocercospora eumusae and increased virulence on the banana host.</title>
        <authorList>
            <person name="Chang T.-C."/>
            <person name="Salvucci A."/>
            <person name="Crous P.W."/>
            <person name="Stergiopoulos I."/>
        </authorList>
    </citation>
    <scope>NUCLEOTIDE SEQUENCE [LARGE SCALE GENOMIC DNA]</scope>
    <source>
        <strain evidence="2 3">CBS 114824</strain>
    </source>
</reference>